<dbReference type="Gene3D" id="1.10.3720.10">
    <property type="entry name" value="MetI-like"/>
    <property type="match status" value="1"/>
</dbReference>
<dbReference type="InterPro" id="IPR000515">
    <property type="entry name" value="MetI-like"/>
</dbReference>
<feature type="domain" description="ABC transmembrane type-1" evidence="8">
    <location>
        <begin position="70"/>
        <end position="279"/>
    </location>
</feature>
<comment type="similarity">
    <text evidence="7">Belongs to the binding-protein-dependent transport system permease family.</text>
</comment>
<evidence type="ECO:0000256" key="4">
    <source>
        <dbReference type="ARBA" id="ARBA00022692"/>
    </source>
</evidence>
<dbReference type="PROSITE" id="PS50928">
    <property type="entry name" value="ABC_TM1"/>
    <property type="match status" value="1"/>
</dbReference>
<keyword evidence="5 7" id="KW-1133">Transmembrane helix</keyword>
<name>A0A9X8UGM6_9FIRM</name>
<comment type="subcellular location">
    <subcellularLocation>
        <location evidence="1 7">Cell membrane</location>
        <topology evidence="1 7">Multi-pass membrane protein</topology>
    </subcellularLocation>
</comment>
<dbReference type="EMBL" id="SLUK01000014">
    <property type="protein sequence ID" value="TCL41313.1"/>
    <property type="molecule type" value="Genomic_DNA"/>
</dbReference>
<feature type="transmembrane region" description="Helical" evidence="7">
    <location>
        <begin position="102"/>
        <end position="122"/>
    </location>
</feature>
<keyword evidence="6 7" id="KW-0472">Membrane</keyword>
<evidence type="ECO:0000256" key="6">
    <source>
        <dbReference type="ARBA" id="ARBA00023136"/>
    </source>
</evidence>
<dbReference type="PANTHER" id="PTHR30193:SF37">
    <property type="entry name" value="INNER MEMBRANE ABC TRANSPORTER PERMEASE PROTEIN YCJO"/>
    <property type="match status" value="1"/>
</dbReference>
<dbReference type="Proteomes" id="UP000294682">
    <property type="component" value="Unassembled WGS sequence"/>
</dbReference>
<dbReference type="InterPro" id="IPR051393">
    <property type="entry name" value="ABC_transporter_permease"/>
</dbReference>
<dbReference type="SUPFAM" id="SSF161098">
    <property type="entry name" value="MetI-like"/>
    <property type="match status" value="1"/>
</dbReference>
<evidence type="ECO:0000256" key="7">
    <source>
        <dbReference type="RuleBase" id="RU363032"/>
    </source>
</evidence>
<dbReference type="AlphaFoldDB" id="A0A9X8UGM6"/>
<evidence type="ECO:0000256" key="1">
    <source>
        <dbReference type="ARBA" id="ARBA00004651"/>
    </source>
</evidence>
<dbReference type="InterPro" id="IPR035906">
    <property type="entry name" value="MetI-like_sf"/>
</dbReference>
<reference evidence="9 10" key="1">
    <citation type="submission" date="2019-03" db="EMBL/GenBank/DDBJ databases">
        <title>Genomic Encyclopedia of Type Strains, Phase IV (KMG-IV): sequencing the most valuable type-strain genomes for metagenomic binning, comparative biology and taxonomic classification.</title>
        <authorList>
            <person name="Goeker M."/>
        </authorList>
    </citation>
    <scope>NUCLEOTIDE SEQUENCE [LARGE SCALE GENOMIC DNA]</scope>
    <source>
        <strain evidence="9 10">DSM 100433</strain>
    </source>
</reference>
<dbReference type="OrthoDB" id="367897at2"/>
<evidence type="ECO:0000259" key="8">
    <source>
        <dbReference type="PROSITE" id="PS50928"/>
    </source>
</evidence>
<keyword evidence="4 7" id="KW-0812">Transmembrane</keyword>
<dbReference type="PANTHER" id="PTHR30193">
    <property type="entry name" value="ABC TRANSPORTER PERMEASE PROTEIN"/>
    <property type="match status" value="1"/>
</dbReference>
<evidence type="ECO:0000313" key="10">
    <source>
        <dbReference type="Proteomes" id="UP000294682"/>
    </source>
</evidence>
<dbReference type="CDD" id="cd06261">
    <property type="entry name" value="TM_PBP2"/>
    <property type="match status" value="1"/>
</dbReference>
<feature type="transmembrane region" description="Helical" evidence="7">
    <location>
        <begin position="72"/>
        <end position="95"/>
    </location>
</feature>
<organism evidence="9 10">
    <name type="scientific">Harryflintia acetispora</name>
    <dbReference type="NCBI Taxonomy" id="1849041"/>
    <lineage>
        <taxon>Bacteria</taxon>
        <taxon>Bacillati</taxon>
        <taxon>Bacillota</taxon>
        <taxon>Clostridia</taxon>
        <taxon>Eubacteriales</taxon>
        <taxon>Oscillospiraceae</taxon>
        <taxon>Harryflintia</taxon>
    </lineage>
</organism>
<sequence>MTEKSLTHFFFTAPAVLLYTLLLVIPVFQGVYYSMTDWSGLSKNIKFIGLANYAKIFSDKRVLHAFGFTFKYSLLLLVCVLSLATVLALILHYVLKGRSKTFFRSIFFFPAVLSLIVVGMTWNEILFRVVPAIGQALGIEWLSVNILGSPATAMYGILLIHIWQGTAIPFVLILAGLQNIPTDLYEAAIIDGASPFQTFRKITVPFLLPTFNVAFVMVLKAGLMVFDYIRATTSGGPARATESVGILIYDLSYDSLKMSYALAISMVVLLVIIVITFVQMKASSKVEVGQL</sequence>
<feature type="transmembrane region" description="Helical" evidence="7">
    <location>
        <begin position="9"/>
        <end position="32"/>
    </location>
</feature>
<comment type="caution">
    <text evidence="9">The sequence shown here is derived from an EMBL/GenBank/DDBJ whole genome shotgun (WGS) entry which is preliminary data.</text>
</comment>
<feature type="transmembrane region" description="Helical" evidence="7">
    <location>
        <begin position="206"/>
        <end position="226"/>
    </location>
</feature>
<evidence type="ECO:0000256" key="5">
    <source>
        <dbReference type="ARBA" id="ARBA00022989"/>
    </source>
</evidence>
<feature type="transmembrane region" description="Helical" evidence="7">
    <location>
        <begin position="258"/>
        <end position="278"/>
    </location>
</feature>
<evidence type="ECO:0000256" key="2">
    <source>
        <dbReference type="ARBA" id="ARBA00022448"/>
    </source>
</evidence>
<gene>
    <name evidence="9" type="ORF">EDD78_11418</name>
</gene>
<dbReference type="GO" id="GO:0005886">
    <property type="term" value="C:plasma membrane"/>
    <property type="evidence" value="ECO:0007669"/>
    <property type="project" value="UniProtKB-SubCell"/>
</dbReference>
<keyword evidence="10" id="KW-1185">Reference proteome</keyword>
<protein>
    <submittedName>
        <fullName evidence="9">Raffinose/stachyose/melibiose transport system permease protein</fullName>
    </submittedName>
</protein>
<dbReference type="GO" id="GO:0055085">
    <property type="term" value="P:transmembrane transport"/>
    <property type="evidence" value="ECO:0007669"/>
    <property type="project" value="InterPro"/>
</dbReference>
<feature type="transmembrane region" description="Helical" evidence="7">
    <location>
        <begin position="153"/>
        <end position="177"/>
    </location>
</feature>
<dbReference type="Pfam" id="PF00528">
    <property type="entry name" value="BPD_transp_1"/>
    <property type="match status" value="1"/>
</dbReference>
<keyword evidence="2 7" id="KW-0813">Transport</keyword>
<keyword evidence="3" id="KW-1003">Cell membrane</keyword>
<evidence type="ECO:0000256" key="3">
    <source>
        <dbReference type="ARBA" id="ARBA00022475"/>
    </source>
</evidence>
<accession>A0A9X8UGM6</accession>
<evidence type="ECO:0000313" key="9">
    <source>
        <dbReference type="EMBL" id="TCL41313.1"/>
    </source>
</evidence>
<proteinExistence type="inferred from homology"/>